<reference evidence="1 2" key="1">
    <citation type="submission" date="2016-06" db="EMBL/GenBank/DDBJ databases">
        <authorList>
            <person name="Kjaerup R.B."/>
            <person name="Dalgaard T.S."/>
            <person name="Juul-Madsen H.R."/>
        </authorList>
    </citation>
    <scope>NUCLEOTIDE SEQUENCE [LARGE SCALE GENOMIC DNA]</scope>
</reference>
<proteinExistence type="predicted"/>
<sequence length="99" mass="11993">MKMYAFRFKDGGQHQHFAYETEEEAFLEFLKGHLKQGDIPTFEYDEGVPHFRHSSDIQLPDFFYWEIEDGHAKDQVGYTGYTLRKWLEKRFMKFTENKT</sequence>
<dbReference type="RefSeq" id="YP_009278636.1">
    <property type="nucleotide sequence ID" value="NC_031010.1"/>
</dbReference>
<evidence type="ECO:0000313" key="1">
    <source>
        <dbReference type="EMBL" id="ANZ49383.1"/>
    </source>
</evidence>
<accession>A0A1B2IDP3</accession>
<gene>
    <name evidence="1" type="ORF">KWAN_31</name>
</gene>
<dbReference type="GeneID" id="29061875"/>
<dbReference type="EMBL" id="KX397369">
    <property type="protein sequence ID" value="ANZ49383.1"/>
    <property type="molecule type" value="Genomic_DNA"/>
</dbReference>
<dbReference type="Proteomes" id="UP000202923">
    <property type="component" value="Genome"/>
</dbReference>
<name>A0A1B2IDP3_9CAUD</name>
<evidence type="ECO:0000313" key="2">
    <source>
        <dbReference type="Proteomes" id="UP000202923"/>
    </source>
</evidence>
<organism evidence="1 2">
    <name type="scientific">Erwinia phage vB_EamM_Kwan</name>
    <dbReference type="NCBI Taxonomy" id="1883374"/>
    <lineage>
        <taxon>Viruses</taxon>
        <taxon>Duplodnaviria</taxon>
        <taxon>Heunggongvirae</taxon>
        <taxon>Uroviricota</taxon>
        <taxon>Caudoviricetes</taxon>
        <taxon>Chimalliviridae</taxon>
        <taxon>Wellingtonvirus</taxon>
        <taxon>Wellingtonvirus wellington</taxon>
    </lineage>
</organism>
<dbReference type="KEGG" id="vg:29061875"/>
<protein>
    <submittedName>
        <fullName evidence="1">Uncharacterized protein</fullName>
    </submittedName>
</protein>